<organism evidence="3 4">
    <name type="scientific">Necator americanus</name>
    <name type="common">Human hookworm</name>
    <dbReference type="NCBI Taxonomy" id="51031"/>
    <lineage>
        <taxon>Eukaryota</taxon>
        <taxon>Metazoa</taxon>
        <taxon>Ecdysozoa</taxon>
        <taxon>Nematoda</taxon>
        <taxon>Chromadorea</taxon>
        <taxon>Rhabditida</taxon>
        <taxon>Rhabditina</taxon>
        <taxon>Rhabditomorpha</taxon>
        <taxon>Strongyloidea</taxon>
        <taxon>Ancylostomatidae</taxon>
        <taxon>Bunostominae</taxon>
        <taxon>Necator</taxon>
    </lineage>
</organism>
<dbReference type="EMBL" id="KI668942">
    <property type="protein sequence ID" value="ETN70514.1"/>
    <property type="molecule type" value="Genomic_DNA"/>
</dbReference>
<protein>
    <submittedName>
        <fullName evidence="3">Uncharacterized protein</fullName>
    </submittedName>
</protein>
<sequence length="61" mass="6229">MDSLQNWLSGLSGVSAVGVALEWMTLKPSRQQMGGYTPYELSAGGGAGNTPPCSSPPPPHG</sequence>
<keyword evidence="2" id="KW-1133">Transmembrane helix</keyword>
<proteinExistence type="predicted"/>
<evidence type="ECO:0000256" key="1">
    <source>
        <dbReference type="SAM" id="MobiDB-lite"/>
    </source>
</evidence>
<accession>W2SLG7</accession>
<feature type="region of interest" description="Disordered" evidence="1">
    <location>
        <begin position="31"/>
        <end position="61"/>
    </location>
</feature>
<evidence type="ECO:0000313" key="3">
    <source>
        <dbReference type="EMBL" id="ETN70514.1"/>
    </source>
</evidence>
<keyword evidence="4" id="KW-1185">Reference proteome</keyword>
<gene>
    <name evidence="3" type="ORF">NECAME_14714</name>
</gene>
<name>W2SLG7_NECAM</name>
<keyword evidence="2" id="KW-0812">Transmembrane</keyword>
<dbReference type="AlphaFoldDB" id="W2SLG7"/>
<reference evidence="4" key="1">
    <citation type="journal article" date="2014" name="Nat. Genet.">
        <title>Genome of the human hookworm Necator americanus.</title>
        <authorList>
            <person name="Tang Y.T."/>
            <person name="Gao X."/>
            <person name="Rosa B.A."/>
            <person name="Abubucker S."/>
            <person name="Hallsworth-Pepin K."/>
            <person name="Martin J."/>
            <person name="Tyagi R."/>
            <person name="Heizer E."/>
            <person name="Zhang X."/>
            <person name="Bhonagiri-Palsikar V."/>
            <person name="Minx P."/>
            <person name="Warren W.C."/>
            <person name="Wang Q."/>
            <person name="Zhan B."/>
            <person name="Hotez P.J."/>
            <person name="Sternberg P.W."/>
            <person name="Dougall A."/>
            <person name="Gaze S.T."/>
            <person name="Mulvenna J."/>
            <person name="Sotillo J."/>
            <person name="Ranganathan S."/>
            <person name="Rabelo E.M."/>
            <person name="Wilson R.K."/>
            <person name="Felgner P.L."/>
            <person name="Bethony J."/>
            <person name="Hawdon J.M."/>
            <person name="Gasser R.B."/>
            <person name="Loukas A."/>
            <person name="Mitreva M."/>
        </authorList>
    </citation>
    <scope>NUCLEOTIDE SEQUENCE [LARGE SCALE GENOMIC DNA]</scope>
</reference>
<dbReference type="KEGG" id="nai:NECAME_14714"/>
<keyword evidence="2" id="KW-0472">Membrane</keyword>
<evidence type="ECO:0000256" key="2">
    <source>
        <dbReference type="SAM" id="Phobius"/>
    </source>
</evidence>
<dbReference type="Proteomes" id="UP000053676">
    <property type="component" value="Unassembled WGS sequence"/>
</dbReference>
<evidence type="ECO:0000313" key="4">
    <source>
        <dbReference type="Proteomes" id="UP000053676"/>
    </source>
</evidence>
<feature type="transmembrane region" description="Helical" evidence="2">
    <location>
        <begin position="6"/>
        <end position="26"/>
    </location>
</feature>